<accession>A0A420W6N4</accession>
<proteinExistence type="predicted"/>
<dbReference type="SMART" id="SM00960">
    <property type="entry name" value="Robl_LC7"/>
    <property type="match status" value="1"/>
</dbReference>
<name>A0A420W6N4_9BACT</name>
<feature type="domain" description="Roadblock/LAMTOR2" evidence="1">
    <location>
        <begin position="12"/>
        <end position="103"/>
    </location>
</feature>
<keyword evidence="3" id="KW-1185">Reference proteome</keyword>
<dbReference type="GO" id="GO:0060090">
    <property type="term" value="F:molecular adaptor activity"/>
    <property type="evidence" value="ECO:0007669"/>
    <property type="project" value="InterPro"/>
</dbReference>
<dbReference type="Pfam" id="PF03259">
    <property type="entry name" value="Robl_LC7"/>
    <property type="match status" value="1"/>
</dbReference>
<dbReference type="GO" id="GO:0032008">
    <property type="term" value="P:positive regulation of TOR signaling"/>
    <property type="evidence" value="ECO:0007669"/>
    <property type="project" value="InterPro"/>
</dbReference>
<dbReference type="InterPro" id="IPR004942">
    <property type="entry name" value="Roadblock/LAMTOR2_dom"/>
</dbReference>
<dbReference type="OrthoDB" id="9790687at2"/>
<gene>
    <name evidence="2" type="ORF">C7457_1183</name>
</gene>
<dbReference type="Proteomes" id="UP000280881">
    <property type="component" value="Unassembled WGS sequence"/>
</dbReference>
<comment type="caution">
    <text evidence="2">The sequence shown here is derived from an EMBL/GenBank/DDBJ whole genome shotgun (WGS) entry which is preliminary data.</text>
</comment>
<dbReference type="AlphaFoldDB" id="A0A420W6N4"/>
<dbReference type="EMBL" id="RBIE01000002">
    <property type="protein sequence ID" value="RKQ61736.1"/>
    <property type="molecule type" value="Genomic_DNA"/>
</dbReference>
<dbReference type="Gene3D" id="3.30.450.30">
    <property type="entry name" value="Dynein light chain 2a, cytoplasmic"/>
    <property type="match status" value="1"/>
</dbReference>
<evidence type="ECO:0000313" key="3">
    <source>
        <dbReference type="Proteomes" id="UP000280881"/>
    </source>
</evidence>
<dbReference type="SUPFAM" id="SSF103196">
    <property type="entry name" value="Roadblock/LC7 domain"/>
    <property type="match status" value="1"/>
</dbReference>
<sequence>MLSLRPEENERLKELLTNLNNESKAKIVLLIDKSGQLISRSDSPAFSSDDVTFASLTAGNVAASEALSKLLGDKNLSHMFTETEEEGIYMILIADKYILVSIFDKKVSNLGIVRVKIKKYYSELERILREIEKRAEEESSIPTEIDVEDIDLDTLFE</sequence>
<organism evidence="2 3">
    <name type="scientific">Thermovibrio guaymasensis</name>
    <dbReference type="NCBI Taxonomy" id="240167"/>
    <lineage>
        <taxon>Bacteria</taxon>
        <taxon>Pseudomonadati</taxon>
        <taxon>Aquificota</taxon>
        <taxon>Aquificia</taxon>
        <taxon>Desulfurobacteriales</taxon>
        <taxon>Desulfurobacteriaceae</taxon>
        <taxon>Thermovibrio</taxon>
    </lineage>
</organism>
<dbReference type="RefSeq" id="WP_121171032.1">
    <property type="nucleotide sequence ID" value="NZ_RBIE01000002.1"/>
</dbReference>
<dbReference type="GO" id="GO:0005085">
    <property type="term" value="F:guanyl-nucleotide exchange factor activity"/>
    <property type="evidence" value="ECO:0007669"/>
    <property type="project" value="InterPro"/>
</dbReference>
<evidence type="ECO:0000259" key="1">
    <source>
        <dbReference type="SMART" id="SM00960"/>
    </source>
</evidence>
<dbReference type="PANTHER" id="PTHR13323">
    <property type="entry name" value="LATE ENDOSOMAL/LYSOSOMAL MP1 INTERACTING PROTEIN"/>
    <property type="match status" value="1"/>
</dbReference>
<reference evidence="2 3" key="1">
    <citation type="submission" date="2018-10" db="EMBL/GenBank/DDBJ databases">
        <title>Genomic Encyclopedia of Type Strains, Phase IV (KMG-IV): sequencing the most valuable type-strain genomes for metagenomic binning, comparative biology and taxonomic classification.</title>
        <authorList>
            <person name="Goeker M."/>
        </authorList>
    </citation>
    <scope>NUCLEOTIDE SEQUENCE [LARGE SCALE GENOMIC DNA]</scope>
    <source>
        <strain evidence="2 3">DSM 15521</strain>
    </source>
</reference>
<dbReference type="InterPro" id="IPR037587">
    <property type="entry name" value="LAMTOR2-like"/>
</dbReference>
<protein>
    <submittedName>
        <fullName evidence="2">Putative regulator of Ras-like GTPase activity (Roadblock/LC7/MglB family)</fullName>
    </submittedName>
</protein>
<evidence type="ECO:0000313" key="2">
    <source>
        <dbReference type="EMBL" id="RKQ61736.1"/>
    </source>
</evidence>